<protein>
    <submittedName>
        <fullName evidence="2">Uncharacterized protein</fullName>
    </submittedName>
</protein>
<feature type="transmembrane region" description="Helical" evidence="1">
    <location>
        <begin position="12"/>
        <end position="36"/>
    </location>
</feature>
<evidence type="ECO:0000313" key="3">
    <source>
        <dbReference type="Proteomes" id="UP000030152"/>
    </source>
</evidence>
<dbReference type="eggNOG" id="ENOG5031182">
    <property type="taxonomic scope" value="Bacteria"/>
</dbReference>
<sequence>MGSFLTIESKVVAASSVLLLIVNLASLYFIIDLYTYDEITGYLYNGALKSCGTRGFVYLLFPVTMSNLLFIGIALIVRFLK</sequence>
<evidence type="ECO:0000313" key="2">
    <source>
        <dbReference type="EMBL" id="KGO85890.1"/>
    </source>
</evidence>
<keyword evidence="1" id="KW-0812">Transmembrane</keyword>
<name>A0A0A2MC68_9FLAO</name>
<organism evidence="2 3">
    <name type="scientific">Flavobacterium rivuli WB 3.3-2 = DSM 21788</name>
    <dbReference type="NCBI Taxonomy" id="1121895"/>
    <lineage>
        <taxon>Bacteria</taxon>
        <taxon>Pseudomonadati</taxon>
        <taxon>Bacteroidota</taxon>
        <taxon>Flavobacteriia</taxon>
        <taxon>Flavobacteriales</taxon>
        <taxon>Flavobacteriaceae</taxon>
        <taxon>Flavobacterium</taxon>
    </lineage>
</organism>
<keyword evidence="1" id="KW-1133">Transmembrane helix</keyword>
<keyword evidence="1" id="KW-0472">Membrane</keyword>
<proteinExistence type="predicted"/>
<comment type="caution">
    <text evidence="2">The sequence shown here is derived from an EMBL/GenBank/DDBJ whole genome shotgun (WGS) entry which is preliminary data.</text>
</comment>
<reference evidence="2 3" key="1">
    <citation type="submission" date="2013-09" db="EMBL/GenBank/DDBJ databases">
        <authorList>
            <person name="Zeng Z."/>
            <person name="Chen C."/>
        </authorList>
    </citation>
    <scope>NUCLEOTIDE SEQUENCE [LARGE SCALE GENOMIC DNA]</scope>
    <source>
        <strain evidence="2 3">WB 3.3-2</strain>
    </source>
</reference>
<dbReference type="Proteomes" id="UP000030152">
    <property type="component" value="Unassembled WGS sequence"/>
</dbReference>
<keyword evidence="3" id="KW-1185">Reference proteome</keyword>
<dbReference type="AlphaFoldDB" id="A0A0A2MC68"/>
<accession>A0A0A2MC68</accession>
<dbReference type="EMBL" id="JRLX01000015">
    <property type="protein sequence ID" value="KGO85890.1"/>
    <property type="molecule type" value="Genomic_DNA"/>
</dbReference>
<feature type="transmembrane region" description="Helical" evidence="1">
    <location>
        <begin position="56"/>
        <end position="80"/>
    </location>
</feature>
<gene>
    <name evidence="2" type="ORF">Q765_13740</name>
</gene>
<evidence type="ECO:0000256" key="1">
    <source>
        <dbReference type="SAM" id="Phobius"/>
    </source>
</evidence>